<evidence type="ECO:0000256" key="2">
    <source>
        <dbReference type="SAM" id="Phobius"/>
    </source>
</evidence>
<accession>A0A939J2T6</accession>
<feature type="compositionally biased region" description="Low complexity" evidence="1">
    <location>
        <begin position="238"/>
        <end position="265"/>
    </location>
</feature>
<keyword evidence="2" id="KW-0472">Membrane</keyword>
<feature type="compositionally biased region" description="Acidic residues" evidence="1">
    <location>
        <begin position="54"/>
        <end position="74"/>
    </location>
</feature>
<feature type="compositionally biased region" description="Low complexity" evidence="1">
    <location>
        <begin position="93"/>
        <end position="102"/>
    </location>
</feature>
<feature type="compositionally biased region" description="Pro residues" evidence="1">
    <location>
        <begin position="78"/>
        <end position="87"/>
    </location>
</feature>
<name>A0A939J2T6_9HYPH</name>
<comment type="caution">
    <text evidence="3">The sequence shown here is derived from an EMBL/GenBank/DDBJ whole genome shotgun (WGS) entry which is preliminary data.</text>
</comment>
<evidence type="ECO:0000256" key="1">
    <source>
        <dbReference type="SAM" id="MobiDB-lite"/>
    </source>
</evidence>
<keyword evidence="2" id="KW-1133">Transmembrane helix</keyword>
<dbReference type="RefSeq" id="WP_207143407.1">
    <property type="nucleotide sequence ID" value="NZ_JAEKJZ010000007.1"/>
</dbReference>
<protein>
    <submittedName>
        <fullName evidence="3">DUF930 domain-containing protein</fullName>
    </submittedName>
</protein>
<keyword evidence="2" id="KW-0812">Transmembrane</keyword>
<dbReference type="Pfam" id="PF06059">
    <property type="entry name" value="DUF930"/>
    <property type="match status" value="1"/>
</dbReference>
<evidence type="ECO:0000313" key="4">
    <source>
        <dbReference type="Proteomes" id="UP000664096"/>
    </source>
</evidence>
<dbReference type="Proteomes" id="UP000664096">
    <property type="component" value="Unassembled WGS sequence"/>
</dbReference>
<feature type="transmembrane region" description="Helical" evidence="2">
    <location>
        <begin position="12"/>
        <end position="31"/>
    </location>
</feature>
<gene>
    <name evidence="3" type="ORF">JF539_24435</name>
</gene>
<feature type="region of interest" description="Disordered" evidence="1">
    <location>
        <begin position="45"/>
        <end position="276"/>
    </location>
</feature>
<dbReference type="EMBL" id="JAEKJZ010000007">
    <property type="protein sequence ID" value="MBN9673526.1"/>
    <property type="molecule type" value="Genomic_DNA"/>
</dbReference>
<sequence>MDEASLEDRRFLVLGLAVSLALHVLAGVMLMEKVSGYETQRLQDAVEVELVPPPEEEPPAAEEEQEPEPEEPPAEEAPVPPPPPPAPEEQAEVAEQPSEVAVLQPVEEFGEEDTAPQEAEQGEPTEDTAEEPPETEAAEEEAPEEDAPEELEDAVAETEETEGTEDTEEAESSEEPQEAETTDSEEQATEEQATEEQVTEDQPAENEEENLAGEAAPPPSEDGELPAESFGTVGRIVTDATPAPKPATPRTSAASQAAATTGSAPRRTDLLPARELFSSRSLEDPRFRTAVLNMTPGERLVELCTTELNAQITAVSAVPPDALPRVRRRPSGNVLETHDLPFRSLGQWFKVSYRCVTDADVMRVEQFSFRIGQLDR</sequence>
<organism evidence="3 4">
    <name type="scientific">Roseibium aggregatum</name>
    <dbReference type="NCBI Taxonomy" id="187304"/>
    <lineage>
        <taxon>Bacteria</taxon>
        <taxon>Pseudomonadati</taxon>
        <taxon>Pseudomonadota</taxon>
        <taxon>Alphaproteobacteria</taxon>
        <taxon>Hyphomicrobiales</taxon>
        <taxon>Stappiaceae</taxon>
        <taxon>Roseibium</taxon>
    </lineage>
</organism>
<proteinExistence type="predicted"/>
<dbReference type="AlphaFoldDB" id="A0A939J2T6"/>
<reference evidence="3" key="1">
    <citation type="submission" date="2020-12" db="EMBL/GenBank/DDBJ databases">
        <title>Oil enriched cultivation method for isolating marine PHA-producing bacteria.</title>
        <authorList>
            <person name="Zheng W."/>
            <person name="Yu S."/>
            <person name="Huang Y."/>
        </authorList>
    </citation>
    <scope>NUCLEOTIDE SEQUENCE</scope>
    <source>
        <strain evidence="3">SY-2-12</strain>
    </source>
</reference>
<evidence type="ECO:0000313" key="3">
    <source>
        <dbReference type="EMBL" id="MBN9673526.1"/>
    </source>
</evidence>
<dbReference type="InterPro" id="IPR009273">
    <property type="entry name" value="DUF930"/>
</dbReference>
<feature type="compositionally biased region" description="Acidic residues" evidence="1">
    <location>
        <begin position="108"/>
        <end position="211"/>
    </location>
</feature>